<evidence type="ECO:0000256" key="2">
    <source>
        <dbReference type="PIRSR" id="PIRSR601310-3"/>
    </source>
</evidence>
<gene>
    <name evidence="5" type="ORF">BP6252_00128</name>
</gene>
<name>A0A3D8SP76_9HELO</name>
<dbReference type="GO" id="GO:0003824">
    <property type="term" value="F:catalytic activity"/>
    <property type="evidence" value="ECO:0007669"/>
    <property type="project" value="InterPro"/>
</dbReference>
<evidence type="ECO:0000313" key="5">
    <source>
        <dbReference type="EMBL" id="RDW88096.1"/>
    </source>
</evidence>
<dbReference type="AlphaFoldDB" id="A0A3D8SP76"/>
<dbReference type="OrthoDB" id="1915375at2759"/>
<evidence type="ECO:0000256" key="1">
    <source>
        <dbReference type="PIRSR" id="PIRSR601310-1"/>
    </source>
</evidence>
<organism evidence="5 6">
    <name type="scientific">Coleophoma cylindrospora</name>
    <dbReference type="NCBI Taxonomy" id="1849047"/>
    <lineage>
        <taxon>Eukaryota</taxon>
        <taxon>Fungi</taxon>
        <taxon>Dikarya</taxon>
        <taxon>Ascomycota</taxon>
        <taxon>Pezizomycotina</taxon>
        <taxon>Leotiomycetes</taxon>
        <taxon>Helotiales</taxon>
        <taxon>Dermateaceae</taxon>
        <taxon>Coleophoma</taxon>
    </lineage>
</organism>
<reference evidence="5 6" key="1">
    <citation type="journal article" date="2018" name="IMA Fungus">
        <title>IMA Genome-F 9: Draft genome sequence of Annulohypoxylon stygium, Aspergillus mulundensis, Berkeleyomyces basicola (syn. Thielaviopsis basicola), Ceratocystis smalleyi, two Cercospora beticola strains, Coleophoma cylindrospora, Fusarium fracticaudum, Phialophora cf. hyalina, and Morchella septimelata.</title>
        <authorList>
            <person name="Wingfield B.D."/>
            <person name="Bills G.F."/>
            <person name="Dong Y."/>
            <person name="Huang W."/>
            <person name="Nel W.J."/>
            <person name="Swalarsk-Parry B.S."/>
            <person name="Vaghefi N."/>
            <person name="Wilken P.M."/>
            <person name="An Z."/>
            <person name="de Beer Z.W."/>
            <person name="De Vos L."/>
            <person name="Chen L."/>
            <person name="Duong T.A."/>
            <person name="Gao Y."/>
            <person name="Hammerbacher A."/>
            <person name="Kikkert J.R."/>
            <person name="Li Y."/>
            <person name="Li H."/>
            <person name="Li K."/>
            <person name="Li Q."/>
            <person name="Liu X."/>
            <person name="Ma X."/>
            <person name="Naidoo K."/>
            <person name="Pethybridge S.J."/>
            <person name="Sun J."/>
            <person name="Steenkamp E.T."/>
            <person name="van der Nest M.A."/>
            <person name="van Wyk S."/>
            <person name="Wingfield M.J."/>
            <person name="Xiong C."/>
            <person name="Yue Q."/>
            <person name="Zhang X."/>
        </authorList>
    </citation>
    <scope>NUCLEOTIDE SEQUENCE [LARGE SCALE GENOMIC DNA]</scope>
    <source>
        <strain evidence="5 6">BP6252</strain>
    </source>
</reference>
<keyword evidence="6" id="KW-1185">Reference proteome</keyword>
<feature type="domain" description="HIT" evidence="4">
    <location>
        <begin position="17"/>
        <end position="130"/>
    </location>
</feature>
<accession>A0A3D8SP76</accession>
<dbReference type="EMBL" id="PDLM01000001">
    <property type="protein sequence ID" value="RDW88096.1"/>
    <property type="molecule type" value="Genomic_DNA"/>
</dbReference>
<dbReference type="GO" id="GO:0009117">
    <property type="term" value="P:nucleotide metabolic process"/>
    <property type="evidence" value="ECO:0007669"/>
    <property type="project" value="TreeGrafter"/>
</dbReference>
<dbReference type="InterPro" id="IPR019808">
    <property type="entry name" value="Histidine_triad_CS"/>
</dbReference>
<proteinExistence type="predicted"/>
<dbReference type="PROSITE" id="PS51084">
    <property type="entry name" value="HIT_2"/>
    <property type="match status" value="1"/>
</dbReference>
<feature type="short sequence motif" description="Histidine triad motif" evidence="2 3">
    <location>
        <begin position="114"/>
        <end position="118"/>
    </location>
</feature>
<dbReference type="PANTHER" id="PTHR46648">
    <property type="entry name" value="HIT FAMILY PROTEIN 1"/>
    <property type="match status" value="1"/>
</dbReference>
<dbReference type="Gene3D" id="3.30.428.10">
    <property type="entry name" value="HIT-like"/>
    <property type="match status" value="1"/>
</dbReference>
<evidence type="ECO:0000256" key="3">
    <source>
        <dbReference type="PROSITE-ProRule" id="PRU00464"/>
    </source>
</evidence>
<dbReference type="PROSITE" id="PS00892">
    <property type="entry name" value="HIT_1"/>
    <property type="match status" value="1"/>
</dbReference>
<dbReference type="PANTHER" id="PTHR46648:SF2">
    <property type="entry name" value="HIT DOMAIN-CONTAINING PROTEIN"/>
    <property type="match status" value="1"/>
</dbReference>
<dbReference type="STRING" id="1849047.A0A3D8SP76"/>
<dbReference type="InterPro" id="IPR036265">
    <property type="entry name" value="HIT-like_sf"/>
</dbReference>
<dbReference type="InterPro" id="IPR001310">
    <property type="entry name" value="Histidine_triad_HIT"/>
</dbReference>
<comment type="caution">
    <text evidence="5">The sequence shown here is derived from an EMBL/GenBank/DDBJ whole genome shotgun (WGS) entry which is preliminary data.</text>
</comment>
<dbReference type="PRINTS" id="PR00332">
    <property type="entry name" value="HISTRIAD"/>
</dbReference>
<dbReference type="SUPFAM" id="SSF54197">
    <property type="entry name" value="HIT-like"/>
    <property type="match status" value="1"/>
</dbReference>
<dbReference type="Pfam" id="PF01230">
    <property type="entry name" value="HIT"/>
    <property type="match status" value="1"/>
</dbReference>
<evidence type="ECO:0000313" key="6">
    <source>
        <dbReference type="Proteomes" id="UP000256645"/>
    </source>
</evidence>
<dbReference type="Proteomes" id="UP000256645">
    <property type="component" value="Unassembled WGS sequence"/>
</dbReference>
<sequence>MPCPFCMIASGIPASPSPPVLTSKFGSAYPVLSTPTVIAFLDIAPIARGHVLLCPRQHSSKVIGLSPQESAAIGFWLPILSRAVMKAVHGQEGEGGSWNILQANGAEAGQTVPHTHFHIIPRAGASGTEVGKSEMTDAERKNLVLGEGPRAKLEDAEGQELSKLINHEIVKEVTGLEEQGFILSSQDNAPCMKIEGRELKL</sequence>
<protein>
    <recommendedName>
        <fullName evidence="4">HIT domain-containing protein</fullName>
    </recommendedName>
</protein>
<evidence type="ECO:0000259" key="4">
    <source>
        <dbReference type="PROSITE" id="PS51084"/>
    </source>
</evidence>
<feature type="active site" description="Tele-AMP-histidine intermediate" evidence="1">
    <location>
        <position position="116"/>
    </location>
</feature>
<dbReference type="InterPro" id="IPR011146">
    <property type="entry name" value="HIT-like"/>
</dbReference>